<evidence type="ECO:0000313" key="3">
    <source>
        <dbReference type="Proteomes" id="UP000294933"/>
    </source>
</evidence>
<dbReference type="SUPFAM" id="SSF56219">
    <property type="entry name" value="DNase I-like"/>
    <property type="match status" value="1"/>
</dbReference>
<gene>
    <name evidence="2" type="ORF">BD410DRAFT_815149</name>
</gene>
<dbReference type="AlphaFoldDB" id="A0A4Y7Q4L8"/>
<reference evidence="2 3" key="1">
    <citation type="submission" date="2018-06" db="EMBL/GenBank/DDBJ databases">
        <title>A transcriptomic atlas of mushroom development highlights an independent origin of complex multicellularity.</title>
        <authorList>
            <consortium name="DOE Joint Genome Institute"/>
            <person name="Krizsan K."/>
            <person name="Almasi E."/>
            <person name="Merenyi Z."/>
            <person name="Sahu N."/>
            <person name="Viragh M."/>
            <person name="Koszo T."/>
            <person name="Mondo S."/>
            <person name="Kiss B."/>
            <person name="Balint B."/>
            <person name="Kues U."/>
            <person name="Barry K."/>
            <person name="Hegedus J.C."/>
            <person name="Henrissat B."/>
            <person name="Johnson J."/>
            <person name="Lipzen A."/>
            <person name="Ohm R."/>
            <person name="Nagy I."/>
            <person name="Pangilinan J."/>
            <person name="Yan J."/>
            <person name="Xiong Y."/>
            <person name="Grigoriev I.V."/>
            <person name="Hibbett D.S."/>
            <person name="Nagy L.G."/>
        </authorList>
    </citation>
    <scope>NUCLEOTIDE SEQUENCE [LARGE SCALE GENOMIC DNA]</scope>
    <source>
        <strain evidence="2 3">SZMC22713</strain>
    </source>
</reference>
<dbReference type="STRING" id="50990.A0A4Y7Q4L8"/>
<dbReference type="EMBL" id="ML170176">
    <property type="protein sequence ID" value="TDL22261.1"/>
    <property type="molecule type" value="Genomic_DNA"/>
</dbReference>
<keyword evidence="3" id="KW-1185">Reference proteome</keyword>
<sequence>MLSRFLTWNALATATLPLAQLAAHSVKVTDIQGPAFQSPLAGQVVTNLTALVTAKGKSGFWIAGDRVHDERVSNGLSVFTSSATILNSVHVGDIISLSGKVQEFRSASSPNDLFLTELASPSNITVLSSNNIVTPLILGVDRSPPTQLLSALDVGGDGFLSVPNNLSLVEKVNATLHPRKYGLDFWESLEGQLVTVREPVALDFQNSFGEFWVRGDWPTTGVNGRGGITITFGPHGIPDANPETVIVGAPLDGTKNPKVAVGQTFSDITGVIHFQFGFYYILPTTAPVLLSSPDPNVPPTRLEPADDPCIITFGDYKVENLAPKTDHLPTVASHIALQLKTPDLMFIQEIQDNSGPTDDGTVDANLTLTTLVNSIANATGGAVKYAFLDISPEDNQDGGQPGGNIRQAYLYRPEKIALAGNTVAGSALDNTAVEVESGGQLGLTFNPGRIDPTNVAWNESRKPLVAVWQSTLPESTGERFFTINLHLTSKTGSSSTAGDARPFVNEGVDQRTAQVNTVSTFVKSILAHDKQANIITAGDCNEFLQTRSVFSAFSHILTDADEVAGIAPVERYTYVFDQNTQQIDHIFVSNALKKRGVEVEHVHVNNWASSLNLRASDHDPSVARVNICKVKRKRPHGV</sequence>
<feature type="signal peptide" evidence="1">
    <location>
        <begin position="1"/>
        <end position="21"/>
    </location>
</feature>
<accession>A0A4Y7Q4L8</accession>
<evidence type="ECO:0000313" key="2">
    <source>
        <dbReference type="EMBL" id="TDL22261.1"/>
    </source>
</evidence>
<dbReference type="OrthoDB" id="47488at2759"/>
<dbReference type="VEuPathDB" id="FungiDB:BD410DRAFT_815149"/>
<name>A0A4Y7Q4L8_9AGAM</name>
<dbReference type="PANTHER" id="PTHR42834">
    <property type="entry name" value="ENDONUCLEASE/EXONUCLEASE/PHOSPHATASE FAMILY PROTEIN (AFU_ORTHOLOGUE AFUA_3G09210)"/>
    <property type="match status" value="1"/>
</dbReference>
<dbReference type="InterPro" id="IPR036691">
    <property type="entry name" value="Endo/exonu/phosph_ase_sf"/>
</dbReference>
<dbReference type="Gene3D" id="3.60.10.10">
    <property type="entry name" value="Endonuclease/exonuclease/phosphatase"/>
    <property type="match status" value="1"/>
</dbReference>
<protein>
    <submittedName>
        <fullName evidence="2">DNase I-like protein</fullName>
    </submittedName>
</protein>
<dbReference type="Proteomes" id="UP000294933">
    <property type="component" value="Unassembled WGS sequence"/>
</dbReference>
<organism evidence="2 3">
    <name type="scientific">Rickenella mellea</name>
    <dbReference type="NCBI Taxonomy" id="50990"/>
    <lineage>
        <taxon>Eukaryota</taxon>
        <taxon>Fungi</taxon>
        <taxon>Dikarya</taxon>
        <taxon>Basidiomycota</taxon>
        <taxon>Agaricomycotina</taxon>
        <taxon>Agaricomycetes</taxon>
        <taxon>Hymenochaetales</taxon>
        <taxon>Rickenellaceae</taxon>
        <taxon>Rickenella</taxon>
    </lineage>
</organism>
<dbReference type="PANTHER" id="PTHR42834:SF1">
    <property type="entry name" value="ENDONUCLEASE_EXONUCLEASE_PHOSPHATASE FAMILY PROTEIN (AFU_ORTHOLOGUE AFUA_3G09210)"/>
    <property type="match status" value="1"/>
</dbReference>
<feature type="chain" id="PRO_5021273534" evidence="1">
    <location>
        <begin position="22"/>
        <end position="638"/>
    </location>
</feature>
<keyword evidence="1" id="KW-0732">Signal</keyword>
<evidence type="ECO:0000256" key="1">
    <source>
        <dbReference type="SAM" id="SignalP"/>
    </source>
</evidence>
<dbReference type="CDD" id="cd04486">
    <property type="entry name" value="YhcR_OBF_like"/>
    <property type="match status" value="1"/>
</dbReference>
<proteinExistence type="predicted"/>